<gene>
    <name evidence="1" type="ORF">MEG1DRAFT_00074</name>
</gene>
<reference evidence="1 2" key="1">
    <citation type="submission" date="2014-03" db="EMBL/GenBank/DDBJ databases">
        <title>Draft Genome of Photorhabdus temperata Meg1.</title>
        <authorList>
            <person name="Hurst S.G.IV."/>
            <person name="Morris K."/>
            <person name="Thomas K."/>
            <person name="Tisa L.S."/>
        </authorList>
    </citation>
    <scope>NUCLEOTIDE SEQUENCE [LARGE SCALE GENOMIC DNA]</scope>
    <source>
        <strain evidence="1 2">Meg1</strain>
    </source>
</reference>
<protein>
    <submittedName>
        <fullName evidence="1">Uncharacterized protein</fullName>
    </submittedName>
</protein>
<dbReference type="Proteomes" id="UP000028002">
    <property type="component" value="Unassembled WGS sequence"/>
</dbReference>
<proteinExistence type="predicted"/>
<dbReference type="AlphaFoldDB" id="A0A081S2M6"/>
<sequence>MSIKVENIYTILSNHFSLKLKQIMSFAQTGYLFEEWINWEIFTAFEKKDFKIYPRPTYNRYFHNKNTRIQGDILCEKDNEQIFIEVGLIHTYTKNKWLKKLTKDRDKLKNQTPSSNKNIRKVQLIISCSTCEKNLKENWLPWYNNLNFWNQPAQEIILNQGVNGEAFIKIWDV</sequence>
<organism evidence="1 2">
    <name type="scientific">Photorhabdus temperata subsp. temperata Meg1</name>
    <dbReference type="NCBI Taxonomy" id="1393735"/>
    <lineage>
        <taxon>Bacteria</taxon>
        <taxon>Pseudomonadati</taxon>
        <taxon>Pseudomonadota</taxon>
        <taxon>Gammaproteobacteria</taxon>
        <taxon>Enterobacterales</taxon>
        <taxon>Morganellaceae</taxon>
        <taxon>Photorhabdus</taxon>
    </lineage>
</organism>
<dbReference type="EMBL" id="JGVH01000001">
    <property type="protein sequence ID" value="KER05179.1"/>
    <property type="molecule type" value="Genomic_DNA"/>
</dbReference>
<comment type="caution">
    <text evidence="1">The sequence shown here is derived from an EMBL/GenBank/DDBJ whole genome shotgun (WGS) entry which is preliminary data.</text>
</comment>
<evidence type="ECO:0000313" key="2">
    <source>
        <dbReference type="Proteomes" id="UP000028002"/>
    </source>
</evidence>
<dbReference type="RefSeq" id="WP_023045008.1">
    <property type="nucleotide sequence ID" value="NZ_CAWLUD010000001.1"/>
</dbReference>
<name>A0A081S2M6_PHOTE</name>
<evidence type="ECO:0000313" key="1">
    <source>
        <dbReference type="EMBL" id="KER05179.1"/>
    </source>
</evidence>
<accession>A0A081S2M6</accession>